<dbReference type="Proteomes" id="UP000033977">
    <property type="component" value="Unassembled WGS sequence"/>
</dbReference>
<keyword evidence="1" id="KW-0378">Hydrolase</keyword>
<evidence type="ECO:0000259" key="2">
    <source>
        <dbReference type="Pfam" id="PF01520"/>
    </source>
</evidence>
<dbReference type="PANTHER" id="PTHR30404:SF0">
    <property type="entry name" value="N-ACETYLMURAMOYL-L-ALANINE AMIDASE AMIC"/>
    <property type="match status" value="1"/>
</dbReference>
<dbReference type="Gene3D" id="3.40.630.40">
    <property type="entry name" value="Zn-dependent exopeptidases"/>
    <property type="match status" value="1"/>
</dbReference>
<dbReference type="EMBL" id="LCIN01000005">
    <property type="protein sequence ID" value="KKT57345.1"/>
    <property type="molecule type" value="Genomic_DNA"/>
</dbReference>
<accession>A0A0G1IDP9</accession>
<sequence>MATRAKILVISLLAFALTYWTGFSYLGTALETPAYYIASLIFEKTTSPQELIKKYEKGNIKILIVPGHNKESYGAQYRGVTEASLNAELGSQLFEYFRSDPKFTAFITNKNTGEYNDWISDYLKNQETAINTFKEKVKSIFKNAVKIGAIKIETKVYHNPAADNSSKLLYGINKWANDSGVDIVLHLHFNDYPGRKYDMPGKYNGFAIYIPDDQLPNHQASLEIAKSIRKELKKIQTESNFPKEKDIIIEDQQLIAIGSNASRDGVSILVEYGYIYEPEFYDKEIRPYALRDAALTTYQGVKNFFEKKSVRN</sequence>
<dbReference type="InterPro" id="IPR002508">
    <property type="entry name" value="MurNAc-LAA_cat"/>
</dbReference>
<evidence type="ECO:0000256" key="1">
    <source>
        <dbReference type="ARBA" id="ARBA00022801"/>
    </source>
</evidence>
<dbReference type="GO" id="GO:0030288">
    <property type="term" value="C:outer membrane-bounded periplasmic space"/>
    <property type="evidence" value="ECO:0007669"/>
    <property type="project" value="TreeGrafter"/>
</dbReference>
<gene>
    <name evidence="3" type="ORF">UW49_C0005G0033</name>
</gene>
<reference evidence="3 4" key="1">
    <citation type="journal article" date="2015" name="Nature">
        <title>rRNA introns, odd ribosomes, and small enigmatic genomes across a large radiation of phyla.</title>
        <authorList>
            <person name="Brown C.T."/>
            <person name="Hug L.A."/>
            <person name="Thomas B.C."/>
            <person name="Sharon I."/>
            <person name="Castelle C.J."/>
            <person name="Singh A."/>
            <person name="Wilkins M.J."/>
            <person name="Williams K.H."/>
            <person name="Banfield J.F."/>
        </authorList>
    </citation>
    <scope>NUCLEOTIDE SEQUENCE [LARGE SCALE GENOMIC DNA]</scope>
</reference>
<feature type="domain" description="MurNAc-LAA" evidence="2">
    <location>
        <begin position="62"/>
        <end position="283"/>
    </location>
</feature>
<evidence type="ECO:0000313" key="4">
    <source>
        <dbReference type="Proteomes" id="UP000033977"/>
    </source>
</evidence>
<dbReference type="AlphaFoldDB" id="A0A0G1IDP9"/>
<dbReference type="GO" id="GO:0008745">
    <property type="term" value="F:N-acetylmuramoyl-L-alanine amidase activity"/>
    <property type="evidence" value="ECO:0007669"/>
    <property type="project" value="InterPro"/>
</dbReference>
<proteinExistence type="predicted"/>
<dbReference type="PANTHER" id="PTHR30404">
    <property type="entry name" value="N-ACETYLMURAMOYL-L-ALANINE AMIDASE"/>
    <property type="match status" value="1"/>
</dbReference>
<dbReference type="Pfam" id="PF01520">
    <property type="entry name" value="Amidase_3"/>
    <property type="match status" value="1"/>
</dbReference>
<evidence type="ECO:0000313" key="3">
    <source>
        <dbReference type="EMBL" id="KKT57345.1"/>
    </source>
</evidence>
<dbReference type="SUPFAM" id="SSF53187">
    <property type="entry name" value="Zn-dependent exopeptidases"/>
    <property type="match status" value="1"/>
</dbReference>
<dbReference type="GO" id="GO:0009253">
    <property type="term" value="P:peptidoglycan catabolic process"/>
    <property type="evidence" value="ECO:0007669"/>
    <property type="project" value="InterPro"/>
</dbReference>
<dbReference type="InterPro" id="IPR050695">
    <property type="entry name" value="N-acetylmuramoyl_amidase_3"/>
</dbReference>
<name>A0A0G1IDP9_9BACT</name>
<comment type="caution">
    <text evidence="3">The sequence shown here is derived from an EMBL/GenBank/DDBJ whole genome shotgun (WGS) entry which is preliminary data.</text>
</comment>
<protein>
    <recommendedName>
        <fullName evidence="2">MurNAc-LAA domain-containing protein</fullName>
    </recommendedName>
</protein>
<organism evidence="3 4">
    <name type="scientific">Candidatus Giovannonibacteria bacterium GW2011_GWB1_44_23</name>
    <dbReference type="NCBI Taxonomy" id="1618652"/>
    <lineage>
        <taxon>Bacteria</taxon>
        <taxon>Candidatus Giovannoniibacteriota</taxon>
    </lineage>
</organism>